<feature type="binding site" evidence="4">
    <location>
        <begin position="259"/>
        <end position="261"/>
    </location>
    <ligand>
        <name>acetyl-CoA</name>
        <dbReference type="ChEBI" id="CHEBI:57288"/>
        <label>2</label>
    </ligand>
</feature>
<feature type="domain" description="N-acetyltransferase" evidence="5">
    <location>
        <begin position="170"/>
        <end position="329"/>
    </location>
</feature>
<protein>
    <recommendedName>
        <fullName evidence="4">Mycothiol acetyltransferase</fullName>
        <shortName evidence="4">MSH acetyltransferase</shortName>
        <ecNumber evidence="4">2.3.1.189</ecNumber>
    </recommendedName>
    <alternativeName>
        <fullName evidence="4">Mycothiol synthase</fullName>
    </alternativeName>
</protein>
<proteinExistence type="inferred from homology"/>
<feature type="binding site" evidence="4">
    <location>
        <position position="293"/>
    </location>
    <ligand>
        <name>1D-myo-inositol 2-(L-cysteinylamino)-2-deoxy-alpha-D-glucopyranoside</name>
        <dbReference type="ChEBI" id="CHEBI:58887"/>
    </ligand>
</feature>
<dbReference type="PIRSF" id="PIRSF021524">
    <property type="entry name" value="MSH_acetyltransferase"/>
    <property type="match status" value="1"/>
</dbReference>
<dbReference type="PANTHER" id="PTHR43877">
    <property type="entry name" value="AMINOALKYLPHOSPHONATE N-ACETYLTRANSFERASE-RELATED-RELATED"/>
    <property type="match status" value="1"/>
</dbReference>
<keyword evidence="2 4" id="KW-0677">Repeat</keyword>
<evidence type="ECO:0000256" key="3">
    <source>
        <dbReference type="ARBA" id="ARBA00023315"/>
    </source>
</evidence>
<dbReference type="PANTHER" id="PTHR43877:SF2">
    <property type="entry name" value="AMINOALKYLPHOSPHONATE N-ACETYLTRANSFERASE-RELATED"/>
    <property type="match status" value="1"/>
</dbReference>
<evidence type="ECO:0000313" key="6">
    <source>
        <dbReference type="EMBL" id="KAA0977839.1"/>
    </source>
</evidence>
<gene>
    <name evidence="4 6" type="primary">mshD</name>
    <name evidence="6" type="ORF">FQ154_06150</name>
</gene>
<comment type="subunit">
    <text evidence="4">Monomer.</text>
</comment>
<dbReference type="EMBL" id="VOBL01000005">
    <property type="protein sequence ID" value="KAA0977839.1"/>
    <property type="molecule type" value="Genomic_DNA"/>
</dbReference>
<dbReference type="EC" id="2.3.1.189" evidence="4"/>
<keyword evidence="1 4" id="KW-0808">Transferase</keyword>
<keyword evidence="3 4" id="KW-0012">Acyltransferase</keyword>
<dbReference type="InterPro" id="IPR016181">
    <property type="entry name" value="Acyl_CoA_acyltransferase"/>
</dbReference>
<feature type="binding site" evidence="4">
    <location>
        <position position="197"/>
    </location>
    <ligand>
        <name>1D-myo-inositol 2-(L-cysteinylamino)-2-deoxy-alpha-D-glucopyranoside</name>
        <dbReference type="ChEBI" id="CHEBI:58887"/>
    </ligand>
</feature>
<feature type="binding site" evidence="4">
    <location>
        <position position="44"/>
    </location>
    <ligand>
        <name>1D-myo-inositol 2-(L-cysteinylamino)-2-deoxy-alpha-D-glucopyranoside</name>
        <dbReference type="ChEBI" id="CHEBI:58887"/>
    </ligand>
</feature>
<comment type="caution">
    <text evidence="4">Lacks conserved residue(s) required for the propagation of feature annotation.</text>
</comment>
<dbReference type="Gene3D" id="3.40.630.30">
    <property type="match status" value="1"/>
</dbReference>
<organism evidence="6 7">
    <name type="scientific">Paeniglutamicibacter gangotriensis</name>
    <dbReference type="NCBI Taxonomy" id="254787"/>
    <lineage>
        <taxon>Bacteria</taxon>
        <taxon>Bacillati</taxon>
        <taxon>Actinomycetota</taxon>
        <taxon>Actinomycetes</taxon>
        <taxon>Micrococcales</taxon>
        <taxon>Micrococcaceae</taxon>
        <taxon>Paeniglutamicibacter</taxon>
    </lineage>
</organism>
<dbReference type="CDD" id="cd04301">
    <property type="entry name" value="NAT_SF"/>
    <property type="match status" value="1"/>
</dbReference>
<evidence type="ECO:0000256" key="4">
    <source>
        <dbReference type="HAMAP-Rule" id="MF_01698"/>
    </source>
</evidence>
<dbReference type="Proteomes" id="UP000323856">
    <property type="component" value="Unassembled WGS sequence"/>
</dbReference>
<feature type="binding site" evidence="4">
    <location>
        <begin position="266"/>
        <end position="272"/>
    </location>
    <ligand>
        <name>acetyl-CoA</name>
        <dbReference type="ChEBI" id="CHEBI:57288"/>
        <label>2</label>
    </ligand>
</feature>
<evidence type="ECO:0000313" key="7">
    <source>
        <dbReference type="Proteomes" id="UP000323856"/>
    </source>
</evidence>
<dbReference type="InterPro" id="IPR050832">
    <property type="entry name" value="Bact_Acetyltransf"/>
</dbReference>
<dbReference type="Pfam" id="PF00583">
    <property type="entry name" value="Acetyltransf_1"/>
    <property type="match status" value="1"/>
</dbReference>
<sequence>MSAAPNPEVSIEIVTGTPESEVAGALQYLVAAAEEADGNPPLSEQTLVELRSASAAPLLVGAYAYLGQDDETVSTDLVGAAVAVRGTDQAPGTLEMVVHPSCRDNGIGAALATALTGAIGSNTLRAWAHGNHEAAAKLAERFGYAPVRELWRMRMVAGTAVPAPVVPEGITIRAFDPATDGPGWVAANAAAFAHHPEQGAMTDEDLAARMAEDWFDPAGFLLAVDTDGKILGFHWTKVHPALSSPTTGEHQGLGEIYVVGVIPQAQGTGLGKVLTLAGIDHLNSLGLEALMLYVDADNTAALALYRKLGFTKWDVDVMYAPLRPSDSVR</sequence>
<dbReference type="InterPro" id="IPR000182">
    <property type="entry name" value="GNAT_dom"/>
</dbReference>
<accession>A0A5B0EKG1</accession>
<dbReference type="GO" id="GO:0035447">
    <property type="term" value="F:mycothiol synthase activity"/>
    <property type="evidence" value="ECO:0007669"/>
    <property type="project" value="UniProtKB-UniRule"/>
</dbReference>
<dbReference type="OrthoDB" id="3208058at2"/>
<dbReference type="SUPFAM" id="SSF55729">
    <property type="entry name" value="Acyl-CoA N-acyltransferases (Nat)"/>
    <property type="match status" value="1"/>
</dbReference>
<evidence type="ECO:0000256" key="2">
    <source>
        <dbReference type="ARBA" id="ARBA00022737"/>
    </source>
</evidence>
<evidence type="ECO:0000256" key="1">
    <source>
        <dbReference type="ARBA" id="ARBA00022679"/>
    </source>
</evidence>
<dbReference type="GO" id="GO:0010125">
    <property type="term" value="P:mycothiol biosynthetic process"/>
    <property type="evidence" value="ECO:0007669"/>
    <property type="project" value="UniProtKB-UniRule"/>
</dbReference>
<dbReference type="PROSITE" id="PS51186">
    <property type="entry name" value="GNAT"/>
    <property type="match status" value="1"/>
</dbReference>
<dbReference type="AlphaFoldDB" id="A0A5B0EKG1"/>
<comment type="caution">
    <text evidence="6">The sequence shown here is derived from an EMBL/GenBank/DDBJ whole genome shotgun (WGS) entry which is preliminary data.</text>
</comment>
<dbReference type="Pfam" id="PF13508">
    <property type="entry name" value="Acetyltransf_7"/>
    <property type="match status" value="1"/>
</dbReference>
<comment type="similarity">
    <text evidence="4">Belongs to the acetyltransferase family. MshD subfamily.</text>
</comment>
<evidence type="ECO:0000259" key="5">
    <source>
        <dbReference type="PROSITE" id="PS51186"/>
    </source>
</evidence>
<dbReference type="InterPro" id="IPR017813">
    <property type="entry name" value="Mycothiol_AcTrfase"/>
</dbReference>
<feature type="binding site" evidence="4">
    <location>
        <position position="237"/>
    </location>
    <ligand>
        <name>1D-myo-inositol 2-(L-cysteinylamino)-2-deoxy-alpha-D-glucopyranoside</name>
        <dbReference type="ChEBI" id="CHEBI:58887"/>
    </ligand>
</feature>
<feature type="binding site" evidence="4">
    <location>
        <position position="255"/>
    </location>
    <ligand>
        <name>1D-myo-inositol 2-(L-cysteinylamino)-2-deoxy-alpha-D-glucopyranoside</name>
        <dbReference type="ChEBI" id="CHEBI:58887"/>
    </ligand>
</feature>
<comment type="function">
    <text evidence="4">Catalyzes the transfer of acetyl from acetyl-CoA to desacetylmycothiol (Cys-GlcN-Ins) to form mycothiol.</text>
</comment>
<comment type="catalytic activity">
    <reaction evidence="4">
        <text>1D-myo-inositol 2-(L-cysteinylamino)-2-deoxy-alpha-D-glucopyranoside + acetyl-CoA = mycothiol + CoA + H(+)</text>
        <dbReference type="Rhea" id="RHEA:26172"/>
        <dbReference type="ChEBI" id="CHEBI:15378"/>
        <dbReference type="ChEBI" id="CHEBI:16768"/>
        <dbReference type="ChEBI" id="CHEBI:57287"/>
        <dbReference type="ChEBI" id="CHEBI:57288"/>
        <dbReference type="ChEBI" id="CHEBI:58887"/>
        <dbReference type="EC" id="2.3.1.189"/>
    </reaction>
</comment>
<dbReference type="HAMAP" id="MF_01698">
    <property type="entry name" value="MshD"/>
    <property type="match status" value="1"/>
</dbReference>
<reference evidence="6 7" key="1">
    <citation type="submission" date="2019-07" db="EMBL/GenBank/DDBJ databases">
        <title>Analysis of the biochemical properties, biological activity and biotechnological potential of siderophores and biosurfactants produced by Antarctic psychrotolerant bacteria.</title>
        <authorList>
            <person name="Styczynski M."/>
            <person name="Krucon T."/>
            <person name="Decewicz P."/>
            <person name="Dziewit L."/>
        </authorList>
    </citation>
    <scope>NUCLEOTIDE SEQUENCE [LARGE SCALE GENOMIC DNA]</scope>
    <source>
        <strain evidence="6 7">ANT_H27</strain>
    </source>
</reference>
<dbReference type="NCBIfam" id="TIGR03448">
    <property type="entry name" value="mycothiol_MshD"/>
    <property type="match status" value="1"/>
</dbReference>
<dbReference type="RefSeq" id="WP_149619045.1">
    <property type="nucleotide sequence ID" value="NZ_VOBL01000005.1"/>
</dbReference>
<name>A0A5B0EKG1_9MICC</name>